<accession>V5Q7T4</accession>
<gene>
    <name evidence="1" type="ORF">Salvo_07</name>
</gene>
<dbReference type="EMBL" id="KF626668">
    <property type="protein sequence ID" value="AHB12207.1"/>
    <property type="molecule type" value="Genomic_DNA"/>
</dbReference>
<evidence type="ECO:0000313" key="2">
    <source>
        <dbReference type="Proteomes" id="UP000018624"/>
    </source>
</evidence>
<protein>
    <submittedName>
        <fullName evidence="1">Uncharacterized protein</fullName>
    </submittedName>
</protein>
<proteinExistence type="predicted"/>
<name>V5Q7T4_9CAUD</name>
<organism evidence="1 2">
    <name type="scientific">Xylella phage Salvo</name>
    <dbReference type="NCBI Taxonomy" id="1415147"/>
    <lineage>
        <taxon>Viruses</taxon>
        <taxon>Duplodnaviria</taxon>
        <taxon>Heunggongvirae</taxon>
        <taxon>Uroviricota</taxon>
        <taxon>Caudoviricetes</taxon>
        <taxon>Casjensviridae</taxon>
        <taxon>Salvovirus</taxon>
        <taxon>Salvovirus salvo</taxon>
    </lineage>
</organism>
<reference evidence="1 2" key="1">
    <citation type="journal article" date="2014" name="J. Bacteriol.">
        <title>Characterization of novel virulent broad-host-range phages of Xylella fastidiosa and Xanthomonas.</title>
        <authorList>
            <person name="Ahern S.J."/>
            <person name="Das M."/>
            <person name="Bhowmick T.S."/>
            <person name="Young R."/>
            <person name="Gonzalez C.F."/>
        </authorList>
    </citation>
    <scope>NUCLEOTIDE SEQUENCE [LARGE SCALE GENOMIC DNA]</scope>
</reference>
<sequence>MRRYLFVSSATLPVVAYAESKDAMRAYVRDLLGIPHGFPLPRHAVVSIA</sequence>
<keyword evidence="2" id="KW-1185">Reference proteome</keyword>
<dbReference type="Proteomes" id="UP000018624">
    <property type="component" value="Segment"/>
</dbReference>
<evidence type="ECO:0000313" key="1">
    <source>
        <dbReference type="EMBL" id="AHB12207.1"/>
    </source>
</evidence>